<dbReference type="EMBL" id="CP000471">
    <property type="protein sequence ID" value="ABK43530.1"/>
    <property type="molecule type" value="Genomic_DNA"/>
</dbReference>
<dbReference type="Proteomes" id="UP000002586">
    <property type="component" value="Chromosome"/>
</dbReference>
<organism evidence="2 3">
    <name type="scientific">Magnetococcus marinus (strain ATCC BAA-1437 / JCM 17883 / MC-1)</name>
    <dbReference type="NCBI Taxonomy" id="156889"/>
    <lineage>
        <taxon>Bacteria</taxon>
        <taxon>Pseudomonadati</taxon>
        <taxon>Pseudomonadota</taxon>
        <taxon>Magnetococcia</taxon>
        <taxon>Magnetococcales</taxon>
        <taxon>Magnetococcaceae</taxon>
        <taxon>Magnetococcus</taxon>
    </lineage>
</organism>
<dbReference type="HOGENOM" id="CLU_019404_0_0_5"/>
<proteinExistence type="predicted"/>
<evidence type="ECO:0000313" key="2">
    <source>
        <dbReference type="EMBL" id="ABK43530.1"/>
    </source>
</evidence>
<dbReference type="KEGG" id="mgm:Mmc1_1012"/>
<reference evidence="2 3" key="2">
    <citation type="journal article" date="2012" name="Int. J. Syst. Evol. Microbiol.">
        <title>Magnetococcus marinus gen. nov., sp. nov., a marine, magnetotactic bacterium that represents a novel lineage (Magnetococcaceae fam. nov.; Magnetococcales ord. nov.) at the base of the Alphaproteobacteria.</title>
        <authorList>
            <person name="Bazylinski D.A."/>
            <person name="Williams T.J."/>
            <person name="Lefevre C.T."/>
            <person name="Berg R.J."/>
            <person name="Zhang C.L."/>
            <person name="Bowser S.S."/>
            <person name="Dean A.J."/>
            <person name="Beveridge T.J."/>
        </authorList>
    </citation>
    <scope>NUCLEOTIDE SEQUENCE [LARGE SCALE GENOMIC DNA]</scope>
    <source>
        <strain evidence="3">ATCC BAA-1437 / JCM 17883 / MC-1</strain>
    </source>
</reference>
<feature type="region of interest" description="Disordered" evidence="1">
    <location>
        <begin position="606"/>
        <end position="627"/>
    </location>
</feature>
<gene>
    <name evidence="2" type="ordered locus">Mmc1_1012</name>
</gene>
<accession>A0L6D7</accession>
<sequence length="671" mass="74297">MQQHPAAPESEAINMEKKESIMLDEEGVAKRWQEEITLALKGGEKWREQGRAVTERYLNERRGVQERNVSRTNILWSNVETIRPTLYSNTPKPQVHRRFRDGDAIARSASEIVERLLHVACDRMDLDEAMWRVVQDYLLPGRGVAWVQYRPQIEGSEPGRDGEPVPLITDESVEVVHLHWTDFVHEPARHWKEVTWVARRVYMSKEALIERFGQKGEQVPLAFLPQGKRNEASMLAAQNRGAVWEIWDRASSSVYWLDGSDKGILLDWEPDPLGLEGFFPCPRPLLATRSTDSMIPVPDYLLYQDQAIELDQITERLSLLTRAVKVSGVYNGELGDRIGSLLQSTGNQLIPVDNWALFGERGGLRGQIEYLPLTDVVQAITVLSSVRESIKSVIYEITGISDIVRGVSKASETATAQSIKSQWGGRRLQERQSQVQRFVRDLFRMVGEIMVEHFQPQTIAKMVGAEANRDVPIAQALQLLQNDGVRLYAIDIQTDSTLTGDRLAEKGARLEAVRHIGMMFQQSIPMLQQVPQLMPAVVELFKFGLRSFDDIRGLESAFDGMLEKLEASPAQPLPAEQKLGVAQGGGQAGLTTAIAAPSAVARLPAGGAAQGRQADTGPGGAGQLPSALAGLPPGLAQALSQLLQGISPEQSVRLLRTLPPEWLRAALHGGA</sequence>
<evidence type="ECO:0000313" key="3">
    <source>
        <dbReference type="Proteomes" id="UP000002586"/>
    </source>
</evidence>
<name>A0L6D7_MAGMM</name>
<reference evidence="3" key="1">
    <citation type="journal article" date="2009" name="Appl. Environ. Microbiol.">
        <title>Complete genome sequence of the chemolithoautotrophic marine magnetotactic coccus strain MC-1.</title>
        <authorList>
            <person name="Schubbe S."/>
            <person name="Williams T.J."/>
            <person name="Xie G."/>
            <person name="Kiss H.E."/>
            <person name="Brettin T.S."/>
            <person name="Martinez D."/>
            <person name="Ross C.A."/>
            <person name="Schuler D."/>
            <person name="Cox B.L."/>
            <person name="Nealson K.H."/>
            <person name="Bazylinski D.A."/>
        </authorList>
    </citation>
    <scope>NUCLEOTIDE SEQUENCE [LARGE SCALE GENOMIC DNA]</scope>
    <source>
        <strain evidence="3">ATCC BAA-1437 / JCM 17883 / MC-1</strain>
    </source>
</reference>
<evidence type="ECO:0000256" key="1">
    <source>
        <dbReference type="SAM" id="MobiDB-lite"/>
    </source>
</evidence>
<dbReference type="eggNOG" id="COG2268">
    <property type="taxonomic scope" value="Bacteria"/>
</dbReference>
<dbReference type="RefSeq" id="WP_011712687.1">
    <property type="nucleotide sequence ID" value="NC_008576.1"/>
</dbReference>
<dbReference type="OrthoDB" id="7224166at2"/>
<dbReference type="AlphaFoldDB" id="A0L6D7"/>
<protein>
    <submittedName>
        <fullName evidence="2">Uncharacterized protein</fullName>
    </submittedName>
</protein>
<keyword evidence="3" id="KW-1185">Reference proteome</keyword>
<dbReference type="STRING" id="156889.Mmc1_1012"/>